<evidence type="ECO:0000256" key="1">
    <source>
        <dbReference type="PROSITE-ProRule" id="PRU01360"/>
    </source>
</evidence>
<organism evidence="4 5">
    <name type="scientific">Bacteroides thetaiotaomicron</name>
    <dbReference type="NCBI Taxonomy" id="818"/>
    <lineage>
        <taxon>Bacteria</taxon>
        <taxon>Pseudomonadati</taxon>
        <taxon>Bacteroidota</taxon>
        <taxon>Bacteroidia</taxon>
        <taxon>Bacteroidales</taxon>
        <taxon>Bacteroidaceae</taxon>
        <taxon>Bacteroides</taxon>
    </lineage>
</organism>
<dbReference type="InterPro" id="IPR039426">
    <property type="entry name" value="TonB-dep_rcpt-like"/>
</dbReference>
<name>A0A7J5JAW0_BACT4</name>
<keyword evidence="1" id="KW-1134">Transmembrane beta strand</keyword>
<dbReference type="InterPro" id="IPR037066">
    <property type="entry name" value="Plug_dom_sf"/>
</dbReference>
<evidence type="ECO:0000259" key="3">
    <source>
        <dbReference type="Pfam" id="PF07715"/>
    </source>
</evidence>
<comment type="caution">
    <text evidence="4">The sequence shown here is derived from an EMBL/GenBank/DDBJ whole genome shotgun (WGS) entry which is preliminary data.</text>
</comment>
<dbReference type="AlphaFoldDB" id="A0A7J5JAW0"/>
<dbReference type="GO" id="GO:0015344">
    <property type="term" value="F:siderophore uptake transmembrane transporter activity"/>
    <property type="evidence" value="ECO:0007669"/>
    <property type="project" value="TreeGrafter"/>
</dbReference>
<feature type="signal peptide" evidence="2">
    <location>
        <begin position="1"/>
        <end position="23"/>
    </location>
</feature>
<feature type="domain" description="TonB-dependent receptor plug" evidence="3">
    <location>
        <begin position="130"/>
        <end position="219"/>
    </location>
</feature>
<dbReference type="SUPFAM" id="SSF49464">
    <property type="entry name" value="Carboxypeptidase regulatory domain-like"/>
    <property type="match status" value="1"/>
</dbReference>
<keyword evidence="4" id="KW-0675">Receptor</keyword>
<dbReference type="GO" id="GO:0044718">
    <property type="term" value="P:siderophore transmembrane transport"/>
    <property type="evidence" value="ECO:0007669"/>
    <property type="project" value="TreeGrafter"/>
</dbReference>
<dbReference type="EMBL" id="WCSB01000406">
    <property type="protein sequence ID" value="KAB4440402.1"/>
    <property type="molecule type" value="Genomic_DNA"/>
</dbReference>
<accession>A0A7J5JAW0</accession>
<evidence type="ECO:0000256" key="2">
    <source>
        <dbReference type="SAM" id="SignalP"/>
    </source>
</evidence>
<dbReference type="Proteomes" id="UP000460317">
    <property type="component" value="Unassembled WGS sequence"/>
</dbReference>
<dbReference type="Pfam" id="PF13715">
    <property type="entry name" value="CarbopepD_reg_2"/>
    <property type="match status" value="1"/>
</dbReference>
<dbReference type="PANTHER" id="PTHR30069">
    <property type="entry name" value="TONB-DEPENDENT OUTER MEMBRANE RECEPTOR"/>
    <property type="match status" value="1"/>
</dbReference>
<dbReference type="SUPFAM" id="SSF56935">
    <property type="entry name" value="Porins"/>
    <property type="match status" value="1"/>
</dbReference>
<feature type="chain" id="PRO_5029585069" evidence="2">
    <location>
        <begin position="24"/>
        <end position="219"/>
    </location>
</feature>
<dbReference type="InterPro" id="IPR008969">
    <property type="entry name" value="CarboxyPept-like_regulatory"/>
</dbReference>
<proteinExistence type="inferred from homology"/>
<feature type="non-terminal residue" evidence="4">
    <location>
        <position position="219"/>
    </location>
</feature>
<comment type="subcellular location">
    <subcellularLocation>
        <location evidence="1">Cell outer membrane</location>
        <topology evidence="1">Multi-pass membrane protein</topology>
    </subcellularLocation>
</comment>
<keyword evidence="1" id="KW-0998">Cell outer membrane</keyword>
<protein>
    <submittedName>
        <fullName evidence="4">TonB-dependent receptor</fullName>
    </submittedName>
</protein>
<sequence>MKKYIFFLMGAVCFLLSSSAVHANELNKSDANIIGHVLDKNTEEHLSFISVSLKGTTIGTMTDASGHYFLKNLPEGEFTMEVSAVGYKTVSRKVTLRKGKTLEENFEIEEDLIALDGVVVSANRSETTRRMAPTLVNVMDVKVFENTNSSTLSQGLNFQPGVRVENNCQNCGFQQVRINGLDGPYTQILIDSRPIFSALAGVYGLEQIPANMIERVEVM</sequence>
<keyword evidence="2" id="KW-0732">Signal</keyword>
<dbReference type="Pfam" id="PF07715">
    <property type="entry name" value="Plug"/>
    <property type="match status" value="1"/>
</dbReference>
<dbReference type="PROSITE" id="PS52016">
    <property type="entry name" value="TONB_DEPENDENT_REC_3"/>
    <property type="match status" value="1"/>
</dbReference>
<reference evidence="4 5" key="1">
    <citation type="journal article" date="2019" name="Nat. Med.">
        <title>A library of human gut bacterial isolates paired with longitudinal multiomics data enables mechanistic microbiome research.</title>
        <authorList>
            <person name="Poyet M."/>
            <person name="Groussin M."/>
            <person name="Gibbons S.M."/>
            <person name="Avila-Pacheco J."/>
            <person name="Jiang X."/>
            <person name="Kearney S.M."/>
            <person name="Perrotta A.R."/>
            <person name="Berdy B."/>
            <person name="Zhao S."/>
            <person name="Lieberman T.D."/>
            <person name="Swanson P.K."/>
            <person name="Smith M."/>
            <person name="Roesemann S."/>
            <person name="Alexander J.E."/>
            <person name="Rich S.A."/>
            <person name="Livny J."/>
            <person name="Vlamakis H."/>
            <person name="Clish C."/>
            <person name="Bullock K."/>
            <person name="Deik A."/>
            <person name="Scott J."/>
            <person name="Pierce K.A."/>
            <person name="Xavier R.J."/>
            <person name="Alm E.J."/>
        </authorList>
    </citation>
    <scope>NUCLEOTIDE SEQUENCE [LARGE SCALE GENOMIC DNA]</scope>
    <source>
        <strain evidence="4 5">BIOML-A165</strain>
    </source>
</reference>
<keyword evidence="1" id="KW-0812">Transmembrane</keyword>
<gene>
    <name evidence="4" type="ORF">GAN93_28200</name>
</gene>
<dbReference type="GO" id="GO:0009279">
    <property type="term" value="C:cell outer membrane"/>
    <property type="evidence" value="ECO:0007669"/>
    <property type="project" value="UniProtKB-SubCell"/>
</dbReference>
<comment type="similarity">
    <text evidence="1">Belongs to the TonB-dependent receptor family.</text>
</comment>
<dbReference type="PANTHER" id="PTHR30069:SF57">
    <property type="entry name" value="TONB-DEPENDENT RECEPTOR"/>
    <property type="match status" value="1"/>
</dbReference>
<keyword evidence="1" id="KW-0813">Transport</keyword>
<evidence type="ECO:0000313" key="4">
    <source>
        <dbReference type="EMBL" id="KAB4440402.1"/>
    </source>
</evidence>
<dbReference type="Gene3D" id="2.170.130.10">
    <property type="entry name" value="TonB-dependent receptor, plug domain"/>
    <property type="match status" value="1"/>
</dbReference>
<keyword evidence="1" id="KW-0472">Membrane</keyword>
<evidence type="ECO:0000313" key="5">
    <source>
        <dbReference type="Proteomes" id="UP000460317"/>
    </source>
</evidence>
<dbReference type="InterPro" id="IPR012910">
    <property type="entry name" value="Plug_dom"/>
</dbReference>
<dbReference type="Gene3D" id="2.60.40.1120">
    <property type="entry name" value="Carboxypeptidase-like, regulatory domain"/>
    <property type="match status" value="1"/>
</dbReference>